<dbReference type="EMBL" id="MH588546">
    <property type="protein sequence ID" value="AXQ69285.1"/>
    <property type="molecule type" value="Genomic_DNA"/>
</dbReference>
<keyword evidence="3" id="KW-1185">Reference proteome</keyword>
<protein>
    <submittedName>
        <fullName evidence="2">Uncharacterized protein</fullName>
    </submittedName>
</protein>
<reference evidence="3" key="1">
    <citation type="submission" date="2018-07" db="EMBL/GenBank/DDBJ databases">
        <title>Giant CbK-like Caulobacter bacteriophages have genetically divergent genomes.</title>
        <authorList>
            <person name="Wilson K.M."/>
            <person name="Ely B."/>
        </authorList>
    </citation>
    <scope>NUCLEOTIDE SEQUENCE [LARGE SCALE GENOMIC DNA]</scope>
</reference>
<evidence type="ECO:0000313" key="2">
    <source>
        <dbReference type="EMBL" id="AXQ69285.1"/>
    </source>
</evidence>
<dbReference type="Proteomes" id="UP000259421">
    <property type="component" value="Segment"/>
</dbReference>
<feature type="compositionally biased region" description="Basic and acidic residues" evidence="1">
    <location>
        <begin position="99"/>
        <end position="108"/>
    </location>
</feature>
<name>A0A385EE41_9CAUD</name>
<sequence>MTDTLNPRSFGPFESIDGIQFVYASFWEATLIGGKSISLLHDQIDPFGDGVTADSFVPFVRAGEVYAYARKEGWAARVNGSSAWTKLYKTKAGAVKAAMTERKAEQAKHRGKPSPFARDKRRSR</sequence>
<gene>
    <name evidence="2" type="ORF">CcrBL9_gp261c</name>
</gene>
<feature type="region of interest" description="Disordered" evidence="1">
    <location>
        <begin position="99"/>
        <end position="124"/>
    </location>
</feature>
<reference evidence="2 3" key="2">
    <citation type="submission" date="2018-09" db="EMBL/GenBank/DDBJ databases">
        <title>Giant CbK-like Caulobacter bacteriophages have genetically divergent genomes.</title>
        <authorList>
            <person name="Wilson K."/>
            <person name="Ely B."/>
        </authorList>
    </citation>
    <scope>NUCLEOTIDE SEQUENCE [LARGE SCALE GENOMIC DNA]</scope>
</reference>
<evidence type="ECO:0000256" key="1">
    <source>
        <dbReference type="SAM" id="MobiDB-lite"/>
    </source>
</evidence>
<proteinExistence type="predicted"/>
<evidence type="ECO:0000313" key="3">
    <source>
        <dbReference type="Proteomes" id="UP000259421"/>
    </source>
</evidence>
<accession>A0A385EE41</accession>
<organism evidence="2 3">
    <name type="scientific">Caulobacter phage CcrBL9</name>
    <dbReference type="NCBI Taxonomy" id="2283270"/>
    <lineage>
        <taxon>Viruses</taxon>
        <taxon>Duplodnaviria</taxon>
        <taxon>Heunggongvirae</taxon>
        <taxon>Uroviricota</taxon>
        <taxon>Caudoviricetes</taxon>
        <taxon>Jeanschmidtviridae</taxon>
        <taxon>Bertelyvirus</taxon>
        <taxon>Bertelyvirus BL9</taxon>
    </lineage>
</organism>